<sequence length="66" mass="7518">MNQIINMFMRIVMRKLIKAGINKGVDMAAKRGAAGDELTPEQRQMAGKNKKRAKQSVRMARRIGRF</sequence>
<comment type="caution">
    <text evidence="2">The sequence shown here is derived from an EMBL/GenBank/DDBJ whole genome shotgun (WGS) entry which is preliminary data.</text>
</comment>
<gene>
    <name evidence="2" type="ORF">C8N43_0020</name>
</gene>
<protein>
    <submittedName>
        <fullName evidence="2">Uncharacterized protein</fullName>
    </submittedName>
</protein>
<dbReference type="OrthoDB" id="7871856at2"/>
<dbReference type="Proteomes" id="UP000243978">
    <property type="component" value="Unassembled WGS sequence"/>
</dbReference>
<reference evidence="2 3" key="1">
    <citation type="submission" date="2018-04" db="EMBL/GenBank/DDBJ databases">
        <title>Genomic Encyclopedia of Archaeal and Bacterial Type Strains, Phase II (KMG-II): from individual species to whole genera.</title>
        <authorList>
            <person name="Goeker M."/>
        </authorList>
    </citation>
    <scope>NUCLEOTIDE SEQUENCE [LARGE SCALE GENOMIC DNA]</scope>
    <source>
        <strain evidence="2 3">DSM 100977</strain>
    </source>
</reference>
<dbReference type="EMBL" id="QBKS01000001">
    <property type="protein sequence ID" value="PTX55387.1"/>
    <property type="molecule type" value="Genomic_DNA"/>
</dbReference>
<proteinExistence type="predicted"/>
<evidence type="ECO:0000313" key="2">
    <source>
        <dbReference type="EMBL" id="PTX55387.1"/>
    </source>
</evidence>
<dbReference type="RefSeq" id="WP_107843675.1">
    <property type="nucleotide sequence ID" value="NZ_QBKS01000001.1"/>
</dbReference>
<keyword evidence="3" id="KW-1185">Reference proteome</keyword>
<dbReference type="AlphaFoldDB" id="A0A2T6BH54"/>
<feature type="region of interest" description="Disordered" evidence="1">
    <location>
        <begin position="33"/>
        <end position="66"/>
    </location>
</feature>
<name>A0A2T6BH54_9RHOB</name>
<accession>A0A2T6BH54</accession>
<feature type="compositionally biased region" description="Basic residues" evidence="1">
    <location>
        <begin position="48"/>
        <end position="66"/>
    </location>
</feature>
<organism evidence="2 3">
    <name type="scientific">Litoreibacter ponti</name>
    <dbReference type="NCBI Taxonomy" id="1510457"/>
    <lineage>
        <taxon>Bacteria</taxon>
        <taxon>Pseudomonadati</taxon>
        <taxon>Pseudomonadota</taxon>
        <taxon>Alphaproteobacteria</taxon>
        <taxon>Rhodobacterales</taxon>
        <taxon>Roseobacteraceae</taxon>
        <taxon>Litoreibacter</taxon>
    </lineage>
</organism>
<evidence type="ECO:0000313" key="3">
    <source>
        <dbReference type="Proteomes" id="UP000243978"/>
    </source>
</evidence>
<evidence type="ECO:0000256" key="1">
    <source>
        <dbReference type="SAM" id="MobiDB-lite"/>
    </source>
</evidence>